<protein>
    <recommendedName>
        <fullName evidence="2">Metallophosphoesterase</fullName>
    </recommendedName>
</protein>
<evidence type="ECO:0008006" key="2">
    <source>
        <dbReference type="Google" id="ProtNLM"/>
    </source>
</evidence>
<dbReference type="EMBL" id="CP159289">
    <property type="protein sequence ID" value="XCH22772.1"/>
    <property type="molecule type" value="Genomic_DNA"/>
</dbReference>
<dbReference type="SUPFAM" id="SSF56300">
    <property type="entry name" value="Metallo-dependent phosphatases"/>
    <property type="match status" value="1"/>
</dbReference>
<gene>
    <name evidence="1" type="ORF">ABV298_20860</name>
</gene>
<dbReference type="InterPro" id="IPR029052">
    <property type="entry name" value="Metallo-depent_PP-like"/>
</dbReference>
<organism evidence="1">
    <name type="scientific">Dyadobacter sp. 676</name>
    <dbReference type="NCBI Taxonomy" id="3088362"/>
    <lineage>
        <taxon>Bacteria</taxon>
        <taxon>Pseudomonadati</taxon>
        <taxon>Bacteroidota</taxon>
        <taxon>Cytophagia</taxon>
        <taxon>Cytophagales</taxon>
        <taxon>Spirosomataceae</taxon>
        <taxon>Dyadobacter</taxon>
    </lineage>
</organism>
<dbReference type="Gene3D" id="3.60.21.10">
    <property type="match status" value="1"/>
</dbReference>
<sequence>MNRHLLRLLTSAMVVAGVSSCASYKTRFSKEGAQWQSVSPDPALELKHTMYLIGDAGNDSPESRAPVLEYLKTKLAGEPANSSALFLGDNIYEYGMPPAEDSAARKIAEFRIDSQLETLEHFKGRPIFLPGNHDWRGWGVKGLEAAGKIHSEIHQRAPWQNG</sequence>
<proteinExistence type="predicted"/>
<evidence type="ECO:0000313" key="1">
    <source>
        <dbReference type="EMBL" id="XCH22772.1"/>
    </source>
</evidence>
<reference evidence="1" key="1">
    <citation type="submission" date="2024-06" db="EMBL/GenBank/DDBJ databases">
        <title>Sequencing and assembly of the genome of Dyadobacter sp. strain 676, a symbiont of Cyamopsis tetragonoloba.</title>
        <authorList>
            <person name="Guro P."/>
            <person name="Sazanova A."/>
            <person name="Kuznetsova I."/>
            <person name="Belimov A."/>
            <person name="Safronova V."/>
        </authorList>
    </citation>
    <scope>NUCLEOTIDE SEQUENCE</scope>
    <source>
        <strain evidence="1">676</strain>
    </source>
</reference>
<accession>A0AAU8FFX1</accession>
<dbReference type="RefSeq" id="WP_353718099.1">
    <property type="nucleotide sequence ID" value="NZ_CP159289.1"/>
</dbReference>
<dbReference type="PROSITE" id="PS51257">
    <property type="entry name" value="PROKAR_LIPOPROTEIN"/>
    <property type="match status" value="1"/>
</dbReference>
<dbReference type="AlphaFoldDB" id="A0AAU8FFX1"/>
<name>A0AAU8FFX1_9BACT</name>